<accession>A0A518CA01</accession>
<dbReference type="KEGG" id="bvo:Pan97_31020"/>
<dbReference type="AlphaFoldDB" id="A0A518CA01"/>
<feature type="region of interest" description="Disordered" evidence="1">
    <location>
        <begin position="151"/>
        <end position="273"/>
    </location>
</feature>
<name>A0A518CA01_9BACT</name>
<evidence type="ECO:0000259" key="4">
    <source>
        <dbReference type="Pfam" id="PF03983"/>
    </source>
</evidence>
<dbReference type="Pfam" id="PF03983">
    <property type="entry name" value="SHD1"/>
    <property type="match status" value="1"/>
</dbReference>
<feature type="compositionally biased region" description="Basic and acidic residues" evidence="1">
    <location>
        <begin position="199"/>
        <end position="259"/>
    </location>
</feature>
<keyword evidence="3" id="KW-0732">Signal</keyword>
<gene>
    <name evidence="5" type="ORF">Pan97_31020</name>
</gene>
<proteinExistence type="predicted"/>
<sequence length="352" mass="40148" precursor="true">MKASTNAISLFVFACLLSSVMAAEVRTWTDSSGKTLSGSLEEVTSDGKVKIKSNGQTFTIPIERFSDEDQKYIDSQKEEMEKEDSPSRRRRKSDLFDYRQWKDNQDNEIKAKYVRMFEGQVVLLQGRTAHKVSFYDLSDEDQVYLRTELEARGEESQIPPPPAGGGGSGEIAGGSAPYDPRMGNQVAAPPAYAPPAMDDFAKRQQEEHERNRREIEKQQAEARRAMEEAQRKREEEAQRRQREEEERIQRENQRREQQRQEQLARMNAPMGGPSMQPQWEEYKECSNCHKRIDGNIGAGDNCPHCGVFFASETDRFGRTTKKVPVPWYYGAPIPIGLIVWVVVAVIRKMGSS</sequence>
<reference evidence="6" key="1">
    <citation type="submission" date="2019-02" db="EMBL/GenBank/DDBJ databases">
        <title>Deep-cultivation of Planctomycetes and their phenomic and genomic characterization uncovers novel biology.</title>
        <authorList>
            <person name="Wiegand S."/>
            <person name="Jogler M."/>
            <person name="Boedeker C."/>
            <person name="Pinto D."/>
            <person name="Vollmers J."/>
            <person name="Rivas-Marin E."/>
            <person name="Kohn T."/>
            <person name="Peeters S.H."/>
            <person name="Heuer A."/>
            <person name="Rast P."/>
            <person name="Oberbeckmann S."/>
            <person name="Bunk B."/>
            <person name="Jeske O."/>
            <person name="Meyerdierks A."/>
            <person name="Storesund J.E."/>
            <person name="Kallscheuer N."/>
            <person name="Luecker S."/>
            <person name="Lage O.M."/>
            <person name="Pohl T."/>
            <person name="Merkel B.J."/>
            <person name="Hornburger P."/>
            <person name="Mueller R.-W."/>
            <person name="Bruemmer F."/>
            <person name="Labrenz M."/>
            <person name="Spormann A.M."/>
            <person name="Op den Camp H."/>
            <person name="Overmann J."/>
            <person name="Amann R."/>
            <person name="Jetten M.S.M."/>
            <person name="Mascher T."/>
            <person name="Medema M.H."/>
            <person name="Devos D.P."/>
            <person name="Kaster A.-K."/>
            <person name="Ovreas L."/>
            <person name="Rohde M."/>
            <person name="Galperin M.Y."/>
            <person name="Jogler C."/>
        </authorList>
    </citation>
    <scope>NUCLEOTIDE SEQUENCE [LARGE SCALE GENOMIC DNA]</scope>
    <source>
        <strain evidence="6">Pan97</strain>
    </source>
</reference>
<dbReference type="OrthoDB" id="292062at2"/>
<dbReference type="GO" id="GO:0043130">
    <property type="term" value="F:ubiquitin binding"/>
    <property type="evidence" value="ECO:0007669"/>
    <property type="project" value="InterPro"/>
</dbReference>
<feature type="transmembrane region" description="Helical" evidence="2">
    <location>
        <begin position="327"/>
        <end position="346"/>
    </location>
</feature>
<dbReference type="PROSITE" id="PS51257">
    <property type="entry name" value="PROKAR_LIPOPROTEIN"/>
    <property type="match status" value="1"/>
</dbReference>
<organism evidence="5 6">
    <name type="scientific">Bremerella volcania</name>
    <dbReference type="NCBI Taxonomy" id="2527984"/>
    <lineage>
        <taxon>Bacteria</taxon>
        <taxon>Pseudomonadati</taxon>
        <taxon>Planctomycetota</taxon>
        <taxon>Planctomycetia</taxon>
        <taxon>Pirellulales</taxon>
        <taxon>Pirellulaceae</taxon>
        <taxon>Bremerella</taxon>
    </lineage>
</organism>
<evidence type="ECO:0000256" key="2">
    <source>
        <dbReference type="SAM" id="Phobius"/>
    </source>
</evidence>
<dbReference type="GO" id="GO:0030674">
    <property type="term" value="F:protein-macromolecule adaptor activity"/>
    <property type="evidence" value="ECO:0007669"/>
    <property type="project" value="InterPro"/>
</dbReference>
<dbReference type="EMBL" id="CP036289">
    <property type="protein sequence ID" value="QDU76057.1"/>
    <property type="molecule type" value="Genomic_DNA"/>
</dbReference>
<feature type="compositionally biased region" description="Low complexity" evidence="1">
    <location>
        <begin position="187"/>
        <end position="196"/>
    </location>
</feature>
<dbReference type="InterPro" id="IPR007131">
    <property type="entry name" value="SHD1"/>
</dbReference>
<feature type="domain" description="SLA1 homology" evidence="4">
    <location>
        <begin position="22"/>
        <end position="78"/>
    </location>
</feature>
<evidence type="ECO:0000313" key="6">
    <source>
        <dbReference type="Proteomes" id="UP000318626"/>
    </source>
</evidence>
<keyword evidence="2" id="KW-0472">Membrane</keyword>
<keyword evidence="2" id="KW-0812">Transmembrane</keyword>
<keyword evidence="6" id="KW-1185">Reference proteome</keyword>
<dbReference type="GO" id="GO:0008092">
    <property type="term" value="F:cytoskeletal protein binding"/>
    <property type="evidence" value="ECO:0007669"/>
    <property type="project" value="InterPro"/>
</dbReference>
<dbReference type="RefSeq" id="WP_144973890.1">
    <property type="nucleotide sequence ID" value="NZ_CP036289.1"/>
</dbReference>
<evidence type="ECO:0000256" key="3">
    <source>
        <dbReference type="SAM" id="SignalP"/>
    </source>
</evidence>
<dbReference type="Proteomes" id="UP000318626">
    <property type="component" value="Chromosome"/>
</dbReference>
<feature type="chain" id="PRO_5022119450" description="SLA1 homology domain-containing protein" evidence="3">
    <location>
        <begin position="23"/>
        <end position="352"/>
    </location>
</feature>
<evidence type="ECO:0000256" key="1">
    <source>
        <dbReference type="SAM" id="MobiDB-lite"/>
    </source>
</evidence>
<feature type="signal peptide" evidence="3">
    <location>
        <begin position="1"/>
        <end position="22"/>
    </location>
</feature>
<protein>
    <recommendedName>
        <fullName evidence="4">SLA1 homology domain-containing protein</fullName>
    </recommendedName>
</protein>
<dbReference type="GO" id="GO:0042802">
    <property type="term" value="F:identical protein binding"/>
    <property type="evidence" value="ECO:0007669"/>
    <property type="project" value="InterPro"/>
</dbReference>
<dbReference type="Gene3D" id="2.30.30.700">
    <property type="entry name" value="SLA1 homology domain 1"/>
    <property type="match status" value="2"/>
</dbReference>
<keyword evidence="2" id="KW-1133">Transmembrane helix</keyword>
<evidence type="ECO:0000313" key="5">
    <source>
        <dbReference type="EMBL" id="QDU76057.1"/>
    </source>
</evidence>